<dbReference type="Proteomes" id="UP000274841">
    <property type="component" value="Chromosome"/>
</dbReference>
<reference evidence="2 3" key="1">
    <citation type="submission" date="2018-08" db="EMBL/GenBank/DDBJ databases">
        <title>Microbacterium oxydans strain HG3.</title>
        <authorList>
            <person name="ORTET P."/>
        </authorList>
    </citation>
    <scope>NUCLEOTIDE SEQUENCE [LARGE SCALE GENOMIC DNA]</scope>
    <source>
        <strain evidence="2 3">HG3</strain>
    </source>
</reference>
<dbReference type="AlphaFoldDB" id="A0A3S9WIY8"/>
<dbReference type="EMBL" id="CP031422">
    <property type="protein sequence ID" value="AZS40054.1"/>
    <property type="molecule type" value="Genomic_DNA"/>
</dbReference>
<evidence type="ECO:0000256" key="1">
    <source>
        <dbReference type="SAM" id="MobiDB-lite"/>
    </source>
</evidence>
<dbReference type="KEGG" id="moy:CVS54_01376"/>
<protein>
    <submittedName>
        <fullName evidence="2">Uncharacterized protein</fullName>
    </submittedName>
</protein>
<proteinExistence type="predicted"/>
<accession>A0A3S9WIY8</accession>
<sequence length="84" mass="9155">MNPAVRQAIEARIEALDEQITHSTEVLTSYQTARDEAEANVTLWSASVAHLTTERDELVAALPEPAEVEEPAPDLDQLIESGEA</sequence>
<gene>
    <name evidence="2" type="ORF">CVS54_01376</name>
</gene>
<name>A0A3S9WIY8_9MICO</name>
<evidence type="ECO:0000313" key="2">
    <source>
        <dbReference type="EMBL" id="AZS40054.1"/>
    </source>
</evidence>
<feature type="region of interest" description="Disordered" evidence="1">
    <location>
        <begin position="65"/>
        <end position="84"/>
    </location>
</feature>
<organism evidence="2 3">
    <name type="scientific">Microbacterium oxydans</name>
    <dbReference type="NCBI Taxonomy" id="82380"/>
    <lineage>
        <taxon>Bacteria</taxon>
        <taxon>Bacillati</taxon>
        <taxon>Actinomycetota</taxon>
        <taxon>Actinomycetes</taxon>
        <taxon>Micrococcales</taxon>
        <taxon>Microbacteriaceae</taxon>
        <taxon>Microbacterium</taxon>
    </lineage>
</organism>
<evidence type="ECO:0000313" key="3">
    <source>
        <dbReference type="Proteomes" id="UP000274841"/>
    </source>
</evidence>
<dbReference type="RefSeq" id="WP_127012008.1">
    <property type="nucleotide sequence ID" value="NZ_CP031422.1"/>
</dbReference>